<comment type="caution">
    <text evidence="2">The sequence shown here is derived from an EMBL/GenBank/DDBJ whole genome shotgun (WGS) entry which is preliminary data.</text>
</comment>
<evidence type="ECO:0000313" key="3">
    <source>
        <dbReference type="Proteomes" id="UP001055172"/>
    </source>
</evidence>
<feature type="compositionally biased region" description="Basic and acidic residues" evidence="1">
    <location>
        <begin position="92"/>
        <end position="104"/>
    </location>
</feature>
<name>A0AA37GZW9_9PEZI</name>
<dbReference type="EMBL" id="BPPX01000040">
    <property type="protein sequence ID" value="GJC89357.1"/>
    <property type="molecule type" value="Genomic_DNA"/>
</dbReference>
<dbReference type="Proteomes" id="UP001055172">
    <property type="component" value="Unassembled WGS sequence"/>
</dbReference>
<evidence type="ECO:0000313" key="2">
    <source>
        <dbReference type="EMBL" id="GJC89357.1"/>
    </source>
</evidence>
<gene>
    <name evidence="2" type="ORF">ColLi_12195</name>
</gene>
<organism evidence="2 3">
    <name type="scientific">Colletotrichum liriopes</name>
    <dbReference type="NCBI Taxonomy" id="708192"/>
    <lineage>
        <taxon>Eukaryota</taxon>
        <taxon>Fungi</taxon>
        <taxon>Dikarya</taxon>
        <taxon>Ascomycota</taxon>
        <taxon>Pezizomycotina</taxon>
        <taxon>Sordariomycetes</taxon>
        <taxon>Hypocreomycetidae</taxon>
        <taxon>Glomerellales</taxon>
        <taxon>Glomerellaceae</taxon>
        <taxon>Colletotrichum</taxon>
        <taxon>Colletotrichum spaethianum species complex</taxon>
    </lineage>
</organism>
<dbReference type="AlphaFoldDB" id="A0AA37GZW9"/>
<evidence type="ECO:0000256" key="1">
    <source>
        <dbReference type="SAM" id="MobiDB-lite"/>
    </source>
</evidence>
<accession>A0AA37GZW9</accession>
<reference evidence="2 3" key="1">
    <citation type="submission" date="2021-07" db="EMBL/GenBank/DDBJ databases">
        <title>Genome data of Colletotrichum spaethianum.</title>
        <authorList>
            <person name="Utami Y.D."/>
            <person name="Hiruma K."/>
        </authorList>
    </citation>
    <scope>NUCLEOTIDE SEQUENCE [LARGE SCALE GENOMIC DNA]</scope>
    <source>
        <strain evidence="2 3">MAFF 242679</strain>
    </source>
</reference>
<feature type="region of interest" description="Disordered" evidence="1">
    <location>
        <begin position="73"/>
        <end position="104"/>
    </location>
</feature>
<proteinExistence type="predicted"/>
<sequence>MQQGSVSASLVAIPQHEAWCVTERRRLTELATLVAEKRDSIVDATRQIEVHASAARSYADNVRRELQVANAIERYPTENGDNRTRSSGRMAGDVEKAESAADPV</sequence>
<keyword evidence="3" id="KW-1185">Reference proteome</keyword>
<protein>
    <submittedName>
        <fullName evidence="2">Uncharacterized protein</fullName>
    </submittedName>
</protein>